<proteinExistence type="inferred from homology"/>
<dbReference type="GO" id="GO:0006654">
    <property type="term" value="P:phosphatidic acid biosynthetic process"/>
    <property type="evidence" value="ECO:0007669"/>
    <property type="project" value="TreeGrafter"/>
</dbReference>
<keyword evidence="8 11" id="KW-0808">Transferase</keyword>
<sequence>MKIISLLWEILFCLSFLVYFMIYFIYLILKLFLPRKVSRHILQTIARFWAKMVVLSTGSKVVVTGKENLPSSVNICFVSNHQGLFDIPVILGFLGVHTGFVAKRELFRIPVLSQWMREIPCTFIDRRNPRKAIQTFQKSAELIKKGNPMVIFPEGTRSRSDKIGNFHLGSLKLPIMAEATIVPLAIKGSWRIYEIDKRIHPATVYLKILPPIKPTDDIYKDKQKLSTHLHSQISQALEE</sequence>
<comment type="pathway">
    <text evidence="2">Phospholipid metabolism; CDP-diacylglycerol biosynthesis; CDP-diacylglycerol from sn-glycerol 3-phosphate: step 2/3.</text>
</comment>
<evidence type="ECO:0000313" key="14">
    <source>
        <dbReference type="EMBL" id="CAO81296.1"/>
    </source>
</evidence>
<protein>
    <recommendedName>
        <fullName evidence="6 11">1-acyl-sn-glycerol-3-phosphate acyltransferase</fullName>
        <ecNumber evidence="5 11">2.3.1.51</ecNumber>
    </recommendedName>
</protein>
<dbReference type="PANTHER" id="PTHR10434:SF64">
    <property type="entry name" value="1-ACYL-SN-GLYCEROL-3-PHOSPHATE ACYLTRANSFERASE-RELATED"/>
    <property type="match status" value="1"/>
</dbReference>
<comment type="similarity">
    <text evidence="4 11">Belongs to the 1-acyl-sn-glycerol-3-phosphate acyltransferase family.</text>
</comment>
<dbReference type="SUPFAM" id="SSF69593">
    <property type="entry name" value="Glycerol-3-phosphate (1)-acyltransferase"/>
    <property type="match status" value="1"/>
</dbReference>
<feature type="transmembrane region" description="Helical" evidence="12">
    <location>
        <begin position="6"/>
        <end position="29"/>
    </location>
</feature>
<comment type="pathway">
    <text evidence="3">Lipid metabolism.</text>
</comment>
<gene>
    <name evidence="14" type="ordered locus">CLOAM1445</name>
</gene>
<dbReference type="Proteomes" id="UP000002019">
    <property type="component" value="Chromosome"/>
</dbReference>
<accession>B0VJ85</accession>
<evidence type="ECO:0000256" key="9">
    <source>
        <dbReference type="ARBA" id="ARBA00023098"/>
    </source>
</evidence>
<evidence type="ECO:0000256" key="4">
    <source>
        <dbReference type="ARBA" id="ARBA00008655"/>
    </source>
</evidence>
<dbReference type="HOGENOM" id="CLU_027938_6_1_0"/>
<keyword evidence="9 11" id="KW-0443">Lipid metabolism</keyword>
<dbReference type="SMART" id="SM00563">
    <property type="entry name" value="PlsC"/>
    <property type="match status" value="1"/>
</dbReference>
<dbReference type="Pfam" id="PF01553">
    <property type="entry name" value="Acyltransferase"/>
    <property type="match status" value="1"/>
</dbReference>
<evidence type="ECO:0000256" key="1">
    <source>
        <dbReference type="ARBA" id="ARBA00001141"/>
    </source>
</evidence>
<feature type="domain" description="Phospholipid/glycerol acyltransferase" evidence="13">
    <location>
        <begin position="75"/>
        <end position="189"/>
    </location>
</feature>
<evidence type="ECO:0000256" key="6">
    <source>
        <dbReference type="ARBA" id="ARBA00016139"/>
    </source>
</evidence>
<keyword evidence="7 11" id="KW-0444">Lipid biosynthesis</keyword>
<evidence type="ECO:0000256" key="5">
    <source>
        <dbReference type="ARBA" id="ARBA00013211"/>
    </source>
</evidence>
<comment type="catalytic activity">
    <reaction evidence="1 11">
        <text>a 1-acyl-sn-glycero-3-phosphate + an acyl-CoA = a 1,2-diacyl-sn-glycero-3-phosphate + CoA</text>
        <dbReference type="Rhea" id="RHEA:19709"/>
        <dbReference type="ChEBI" id="CHEBI:57287"/>
        <dbReference type="ChEBI" id="CHEBI:57970"/>
        <dbReference type="ChEBI" id="CHEBI:58342"/>
        <dbReference type="ChEBI" id="CHEBI:58608"/>
        <dbReference type="EC" id="2.3.1.51"/>
    </reaction>
</comment>
<keyword evidence="15" id="KW-1185">Reference proteome</keyword>
<organism evidence="14 15">
    <name type="scientific">Cloacimonas acidaminovorans (strain Evry)</name>
    <dbReference type="NCBI Taxonomy" id="459349"/>
    <lineage>
        <taxon>Bacteria</taxon>
        <taxon>Pseudomonadati</taxon>
        <taxon>Candidatus Cloacimonadota</taxon>
        <taxon>Candidatus Cloacimonadia</taxon>
        <taxon>Candidatus Cloacimonadales</taxon>
        <taxon>Candidatus Cloacimonadaceae</taxon>
        <taxon>Candidatus Cloacimonas</taxon>
    </lineage>
</organism>
<evidence type="ECO:0000256" key="11">
    <source>
        <dbReference type="RuleBase" id="RU361267"/>
    </source>
</evidence>
<dbReference type="EMBL" id="CU466930">
    <property type="protein sequence ID" value="CAO81296.1"/>
    <property type="molecule type" value="Genomic_DNA"/>
</dbReference>
<dbReference type="CDD" id="cd07989">
    <property type="entry name" value="LPLAT_AGPAT-like"/>
    <property type="match status" value="1"/>
</dbReference>
<dbReference type="EC" id="2.3.1.51" evidence="5 11"/>
<dbReference type="PANTHER" id="PTHR10434">
    <property type="entry name" value="1-ACYL-SN-GLYCEROL-3-PHOSPHATE ACYLTRANSFERASE"/>
    <property type="match status" value="1"/>
</dbReference>
<dbReference type="GO" id="GO:0016020">
    <property type="term" value="C:membrane"/>
    <property type="evidence" value="ECO:0007669"/>
    <property type="project" value="InterPro"/>
</dbReference>
<dbReference type="NCBIfam" id="TIGR00530">
    <property type="entry name" value="AGP_acyltrn"/>
    <property type="match status" value="1"/>
</dbReference>
<dbReference type="STRING" id="459349.CLOAM1445"/>
<evidence type="ECO:0000256" key="12">
    <source>
        <dbReference type="SAM" id="Phobius"/>
    </source>
</evidence>
<evidence type="ECO:0000256" key="8">
    <source>
        <dbReference type="ARBA" id="ARBA00022679"/>
    </source>
</evidence>
<reference evidence="14 15" key="1">
    <citation type="journal article" date="2008" name="J. Bacteriol.">
        <title>'Candidatus Cloacamonas acidaminovorans': genome sequence reconstruction provides a first glimpse of a new bacterial division.</title>
        <authorList>
            <person name="Pelletier E."/>
            <person name="Kreimeyer A."/>
            <person name="Bocs S."/>
            <person name="Rouy Z."/>
            <person name="Gyapay G."/>
            <person name="Chouari R."/>
            <person name="Riviere D."/>
            <person name="Ganesan A."/>
            <person name="Daegelen P."/>
            <person name="Sghir A."/>
            <person name="Cohen G.N."/>
            <person name="Medigue C."/>
            <person name="Weissenbach J."/>
            <person name="Le Paslier D."/>
        </authorList>
    </citation>
    <scope>NUCLEOTIDE SEQUENCE [LARGE SCALE GENOMIC DNA]</scope>
    <source>
        <strain evidence="15">Evry</strain>
    </source>
</reference>
<dbReference type="InterPro" id="IPR004552">
    <property type="entry name" value="AGP_acyltrans"/>
</dbReference>
<evidence type="ECO:0000256" key="2">
    <source>
        <dbReference type="ARBA" id="ARBA00004728"/>
    </source>
</evidence>
<keyword evidence="11" id="KW-1208">Phospholipid metabolism</keyword>
<keyword evidence="12" id="KW-0812">Transmembrane</keyword>
<evidence type="ECO:0000256" key="3">
    <source>
        <dbReference type="ARBA" id="ARBA00005189"/>
    </source>
</evidence>
<evidence type="ECO:0000259" key="13">
    <source>
        <dbReference type="SMART" id="SM00563"/>
    </source>
</evidence>
<dbReference type="GO" id="GO:0003841">
    <property type="term" value="F:1-acylglycerol-3-phosphate O-acyltransferase activity"/>
    <property type="evidence" value="ECO:0007669"/>
    <property type="project" value="UniProtKB-UniRule"/>
</dbReference>
<keyword evidence="12" id="KW-0472">Membrane</keyword>
<dbReference type="KEGG" id="caci:CLOAM1445"/>
<dbReference type="eggNOG" id="COG0204">
    <property type="taxonomic scope" value="Bacteria"/>
</dbReference>
<dbReference type="AlphaFoldDB" id="B0VJ85"/>
<keyword evidence="11" id="KW-0594">Phospholipid biosynthesis</keyword>
<name>B0VJ85_CLOAI</name>
<evidence type="ECO:0000256" key="7">
    <source>
        <dbReference type="ARBA" id="ARBA00022516"/>
    </source>
</evidence>
<keyword evidence="10 11" id="KW-0012">Acyltransferase</keyword>
<comment type="domain">
    <text evidence="11">The HXXXXD motif is essential for acyltransferase activity and may constitute the binding site for the phosphate moiety of the glycerol-3-phosphate.</text>
</comment>
<keyword evidence="12" id="KW-1133">Transmembrane helix</keyword>
<dbReference type="InterPro" id="IPR002123">
    <property type="entry name" value="Plipid/glycerol_acylTrfase"/>
</dbReference>
<evidence type="ECO:0000313" key="15">
    <source>
        <dbReference type="Proteomes" id="UP000002019"/>
    </source>
</evidence>
<dbReference type="OrthoDB" id="9803035at2"/>
<evidence type="ECO:0000256" key="10">
    <source>
        <dbReference type="ARBA" id="ARBA00023315"/>
    </source>
</evidence>